<dbReference type="EMBL" id="CDML01000020">
    <property type="protein sequence ID" value="CRF40939.1"/>
    <property type="molecule type" value="Genomic_DNA"/>
</dbReference>
<evidence type="ECO:0000313" key="4">
    <source>
        <dbReference type="Proteomes" id="UP000045175"/>
    </source>
</evidence>
<evidence type="ECO:0000313" key="1">
    <source>
        <dbReference type="EMBL" id="CRF40939.1"/>
    </source>
</evidence>
<dbReference type="AlphaFoldDB" id="A0A0K2XAB8"/>
<evidence type="ECO:0000313" key="2">
    <source>
        <dbReference type="EMBL" id="CRF42503.1"/>
    </source>
</evidence>
<dbReference type="EMBL" id="CDMH01000034">
    <property type="protein sequence ID" value="CRF42503.1"/>
    <property type="molecule type" value="Genomic_DNA"/>
</dbReference>
<dbReference type="Proteomes" id="UP000045175">
    <property type="component" value="Unassembled WGS sequence"/>
</dbReference>
<dbReference type="Proteomes" id="UP000038622">
    <property type="component" value="Unassembled WGS sequence"/>
</dbReference>
<reference evidence="2" key="1">
    <citation type="submission" date="2014-12" db="EMBL/GenBank/DDBJ databases">
        <title>Whole genome sequences of four Staphylococcus schleiferi canine isolates.</title>
        <authorList>
            <person name="Misic A.M."/>
            <person name="Cain C."/>
            <person name="Morris D.O."/>
            <person name="Rankin S."/>
            <person name="Beiting D."/>
        </authorList>
    </citation>
    <scope>NUCLEOTIDE SEQUENCE</scope>
    <source>
        <strain evidence="1">ASB11</strain>
        <strain evidence="2">ASB13</strain>
    </source>
</reference>
<sequence length="40" mass="4449">MSAYLSCQHCIPPCLSQTFSPRTKLLAQNINPPLFTKKNG</sequence>
<accession>A0A0K2XAB8</accession>
<keyword evidence="3" id="KW-1185">Reference proteome</keyword>
<reference evidence="4" key="3">
    <citation type="submission" date="2014-12" db="EMBL/GenBank/DDBJ databases">
        <authorList>
            <person name="Jaenicke S."/>
        </authorList>
    </citation>
    <scope>NUCLEOTIDE SEQUENCE [LARGE SCALE GENOMIC DNA]</scope>
</reference>
<dbReference type="STRING" id="1578720.HAL011_07120"/>
<proteinExistence type="predicted"/>
<protein>
    <submittedName>
        <fullName evidence="2">Uncharacterized protein</fullName>
    </submittedName>
</protein>
<organism evidence="2 4">
    <name type="scientific">Helicobacter ailurogastricus</name>
    <dbReference type="NCBI Taxonomy" id="1578720"/>
    <lineage>
        <taxon>Bacteria</taxon>
        <taxon>Pseudomonadati</taxon>
        <taxon>Campylobacterota</taxon>
        <taxon>Epsilonproteobacteria</taxon>
        <taxon>Campylobacterales</taxon>
        <taxon>Helicobacteraceae</taxon>
        <taxon>Helicobacter</taxon>
    </lineage>
</organism>
<name>A0A0K2XAB8_9HELI</name>
<evidence type="ECO:0000313" key="3">
    <source>
        <dbReference type="Proteomes" id="UP000038622"/>
    </source>
</evidence>
<gene>
    <name evidence="1" type="ORF">HAL011_07120</name>
    <name evidence="2" type="ORF">HAL013_06910</name>
</gene>
<reference evidence="3" key="2">
    <citation type="submission" date="2014-12" db="EMBL/GenBank/DDBJ databases">
        <authorList>
            <person name="Smet A."/>
        </authorList>
    </citation>
    <scope>NUCLEOTIDE SEQUENCE [LARGE SCALE GENOMIC DNA]</scope>
</reference>